<dbReference type="GO" id="GO:0003676">
    <property type="term" value="F:nucleic acid binding"/>
    <property type="evidence" value="ECO:0007669"/>
    <property type="project" value="InterPro"/>
</dbReference>
<dbReference type="PANTHER" id="PTHR34039">
    <property type="entry name" value="UPF0102 PROTEIN YRAN"/>
    <property type="match status" value="1"/>
</dbReference>
<dbReference type="STRING" id="879305.HMPREF9290_1074"/>
<dbReference type="eggNOG" id="COG0792">
    <property type="taxonomic scope" value="Bacteria"/>
</dbReference>
<organism evidence="3 4">
    <name type="scientific">Anaerococcus prevotii ACS-065-V-Col13</name>
    <dbReference type="NCBI Taxonomy" id="879305"/>
    <lineage>
        <taxon>Bacteria</taxon>
        <taxon>Bacillati</taxon>
        <taxon>Bacillota</taxon>
        <taxon>Tissierellia</taxon>
        <taxon>Tissierellales</taxon>
        <taxon>Peptoniphilaceae</taxon>
        <taxon>Anaerococcus</taxon>
    </lineage>
</organism>
<dbReference type="InterPro" id="IPR011856">
    <property type="entry name" value="tRNA_endonuc-like_dom_sf"/>
</dbReference>
<evidence type="ECO:0000313" key="3">
    <source>
        <dbReference type="EMBL" id="EGC82111.1"/>
    </source>
</evidence>
<dbReference type="InterPro" id="IPR011335">
    <property type="entry name" value="Restrct_endonuc-II-like"/>
</dbReference>
<gene>
    <name evidence="3" type="ORF">HMPREF9290_1074</name>
</gene>
<dbReference type="InterPro" id="IPR003509">
    <property type="entry name" value="UPF0102_YraN-like"/>
</dbReference>
<dbReference type="CDD" id="cd20736">
    <property type="entry name" value="PoNe_Nuclease"/>
    <property type="match status" value="1"/>
</dbReference>
<dbReference type="PANTHER" id="PTHR34039:SF1">
    <property type="entry name" value="UPF0102 PROTEIN YRAN"/>
    <property type="match status" value="1"/>
</dbReference>
<dbReference type="Pfam" id="PF02021">
    <property type="entry name" value="UPF0102"/>
    <property type="match status" value="1"/>
</dbReference>
<dbReference type="Gene3D" id="3.40.1350.10">
    <property type="match status" value="1"/>
</dbReference>
<dbReference type="SUPFAM" id="SSF52980">
    <property type="entry name" value="Restriction endonuclease-like"/>
    <property type="match status" value="1"/>
</dbReference>
<evidence type="ECO:0000256" key="1">
    <source>
        <dbReference type="ARBA" id="ARBA00006738"/>
    </source>
</evidence>
<dbReference type="NCBIfam" id="NF009150">
    <property type="entry name" value="PRK12497.1-3"/>
    <property type="match status" value="1"/>
</dbReference>
<protein>
    <recommendedName>
        <fullName evidence="2">UPF0102 protein HMPREF9290_1074</fullName>
    </recommendedName>
</protein>
<dbReference type="PATRIC" id="fig|879305.3.peg.848"/>
<dbReference type="Proteomes" id="UP000005286">
    <property type="component" value="Unassembled WGS sequence"/>
</dbReference>
<comment type="similarity">
    <text evidence="1 2">Belongs to the UPF0102 family.</text>
</comment>
<accession>F0GVL8</accession>
<dbReference type="NCBIfam" id="TIGR00252">
    <property type="entry name" value="YraN family protein"/>
    <property type="match status" value="1"/>
</dbReference>
<comment type="caution">
    <text evidence="3">The sequence shown here is derived from an EMBL/GenBank/DDBJ whole genome shotgun (WGS) entry which is preliminary data.</text>
</comment>
<evidence type="ECO:0000313" key="4">
    <source>
        <dbReference type="Proteomes" id="UP000005286"/>
    </source>
</evidence>
<proteinExistence type="inferred from homology"/>
<keyword evidence="4" id="KW-1185">Reference proteome</keyword>
<dbReference type="EMBL" id="AEXM01000017">
    <property type="protein sequence ID" value="EGC82111.1"/>
    <property type="molecule type" value="Genomic_DNA"/>
</dbReference>
<dbReference type="AlphaFoldDB" id="F0GVL8"/>
<dbReference type="HAMAP" id="MF_00048">
    <property type="entry name" value="UPF0102"/>
    <property type="match status" value="1"/>
</dbReference>
<evidence type="ECO:0000256" key="2">
    <source>
        <dbReference type="HAMAP-Rule" id="MF_00048"/>
    </source>
</evidence>
<sequence>MTTYKKTVGDFGEDLVEEYLRNKGYDILYRNFRKPFGEIDIIARIDEIVVFVEVKTRKNKYFANPSEAVTISKQQKIIKASQAYLMENDLTDSIIRFDVAEVIRVDWEINYIENAF</sequence>
<dbReference type="RefSeq" id="WP_004834825.1">
    <property type="nucleotide sequence ID" value="NZ_AEXM01000017.1"/>
</dbReference>
<name>F0GVL8_9FIRM</name>
<reference evidence="3 4" key="1">
    <citation type="submission" date="2011-01" db="EMBL/GenBank/DDBJ databases">
        <authorList>
            <person name="Durkin A.S."/>
            <person name="Madupu R."/>
            <person name="Torralba M."/>
            <person name="Gillis M."/>
            <person name="Methe B."/>
            <person name="Sutton G."/>
            <person name="Nelson K.E."/>
        </authorList>
    </citation>
    <scope>NUCLEOTIDE SEQUENCE [LARGE SCALE GENOMIC DNA]</scope>
    <source>
        <strain evidence="3 4">ACS-065-V-Col13</strain>
    </source>
</reference>